<evidence type="ECO:0000256" key="7">
    <source>
        <dbReference type="ARBA" id="ARBA00023054"/>
    </source>
</evidence>
<keyword evidence="8" id="KW-0472">Membrane</keyword>
<gene>
    <name evidence="10" type="primary">Stx18</name>
    <name evidence="10" type="ORF">BM221_002952</name>
</gene>
<proteinExistence type="inferred from homology"/>
<dbReference type="OMA" id="YRIRTHI"/>
<name>A0A2N6NT97_BEABA</name>
<evidence type="ECO:0000256" key="9">
    <source>
        <dbReference type="SAM" id="MobiDB-lite"/>
    </source>
</evidence>
<organism evidence="10 11">
    <name type="scientific">Beauveria bassiana</name>
    <name type="common">White muscardine disease fungus</name>
    <name type="synonym">Tritirachium shiotae</name>
    <dbReference type="NCBI Taxonomy" id="176275"/>
    <lineage>
        <taxon>Eukaryota</taxon>
        <taxon>Fungi</taxon>
        <taxon>Dikarya</taxon>
        <taxon>Ascomycota</taxon>
        <taxon>Pezizomycotina</taxon>
        <taxon>Sordariomycetes</taxon>
        <taxon>Hypocreomycetidae</taxon>
        <taxon>Hypocreales</taxon>
        <taxon>Cordycipitaceae</taxon>
        <taxon>Beauveria</taxon>
    </lineage>
</organism>
<keyword evidence="3" id="KW-0813">Transport</keyword>
<dbReference type="AlphaFoldDB" id="A0A2N6NT97"/>
<reference evidence="10 11" key="1">
    <citation type="journal article" date="2016" name="Appl. Microbiol. Biotechnol.">
        <title>Characterization of T-DNA insertion mutants with decreased virulence in the entomopathogenic fungus Beauveria bassiana JEF-007.</title>
        <authorList>
            <person name="Kim S."/>
            <person name="Lee S.J."/>
            <person name="Nai Y.S."/>
            <person name="Yu J.S."/>
            <person name="Lee M.R."/>
            <person name="Yang Y.T."/>
            <person name="Kim J.S."/>
        </authorList>
    </citation>
    <scope>NUCLEOTIDE SEQUENCE [LARGE SCALE GENOMIC DNA]</scope>
    <source>
        <strain evidence="10 11">JEF-007</strain>
    </source>
</reference>
<dbReference type="PANTHER" id="PTHR15959">
    <property type="entry name" value="SYNTAXIN-18"/>
    <property type="match status" value="1"/>
</dbReference>
<comment type="subcellular location">
    <subcellularLocation>
        <location evidence="1">Membrane</location>
        <topology evidence="1">Single-pass type IV membrane protein</topology>
    </subcellularLocation>
</comment>
<evidence type="ECO:0000256" key="2">
    <source>
        <dbReference type="ARBA" id="ARBA00009063"/>
    </source>
</evidence>
<evidence type="ECO:0000256" key="3">
    <source>
        <dbReference type="ARBA" id="ARBA00022448"/>
    </source>
</evidence>
<dbReference type="GO" id="GO:0031201">
    <property type="term" value="C:SNARE complex"/>
    <property type="evidence" value="ECO:0007669"/>
    <property type="project" value="TreeGrafter"/>
</dbReference>
<feature type="region of interest" description="Disordered" evidence="9">
    <location>
        <begin position="150"/>
        <end position="169"/>
    </location>
</feature>
<feature type="compositionally biased region" description="Low complexity" evidence="9">
    <location>
        <begin position="150"/>
        <end position="165"/>
    </location>
</feature>
<evidence type="ECO:0000313" key="11">
    <source>
        <dbReference type="Proteomes" id="UP000235728"/>
    </source>
</evidence>
<comment type="similarity">
    <text evidence="2">Belongs to the syntaxin family.</text>
</comment>
<dbReference type="GO" id="GO:0015031">
    <property type="term" value="P:protein transport"/>
    <property type="evidence" value="ECO:0007669"/>
    <property type="project" value="UniProtKB-KW"/>
</dbReference>
<keyword evidence="4" id="KW-0812">Transmembrane</keyword>
<dbReference type="GO" id="GO:0005783">
    <property type="term" value="C:endoplasmic reticulum"/>
    <property type="evidence" value="ECO:0007669"/>
    <property type="project" value="TreeGrafter"/>
</dbReference>
<evidence type="ECO:0000256" key="1">
    <source>
        <dbReference type="ARBA" id="ARBA00004211"/>
    </source>
</evidence>
<dbReference type="Proteomes" id="UP000235728">
    <property type="component" value="Unassembled WGS sequence"/>
</dbReference>
<comment type="caution">
    <text evidence="10">The sequence shown here is derived from an EMBL/GenBank/DDBJ whole genome shotgun (WGS) entry which is preliminary data.</text>
</comment>
<dbReference type="GO" id="GO:0006890">
    <property type="term" value="P:retrograde vesicle-mediated transport, Golgi to endoplasmic reticulum"/>
    <property type="evidence" value="ECO:0007669"/>
    <property type="project" value="TreeGrafter"/>
</dbReference>
<evidence type="ECO:0000256" key="8">
    <source>
        <dbReference type="ARBA" id="ARBA00023136"/>
    </source>
</evidence>
<dbReference type="Gene3D" id="1.20.5.110">
    <property type="match status" value="1"/>
</dbReference>
<evidence type="ECO:0000256" key="6">
    <source>
        <dbReference type="ARBA" id="ARBA00022989"/>
    </source>
</evidence>
<evidence type="ECO:0000256" key="4">
    <source>
        <dbReference type="ARBA" id="ARBA00022692"/>
    </source>
</evidence>
<keyword evidence="5" id="KW-0653">Protein transport</keyword>
<dbReference type="PANTHER" id="PTHR15959:SF0">
    <property type="entry name" value="SYNTAXIN-18"/>
    <property type="match status" value="1"/>
</dbReference>
<accession>A0A2N6NT97</accession>
<keyword evidence="7" id="KW-0175">Coiled coil</keyword>
<evidence type="ECO:0000313" key="10">
    <source>
        <dbReference type="EMBL" id="PMB70501.1"/>
    </source>
</evidence>
<sequence>MEILLPPTGDRTVEFNELLSKQNAAPATARANLEKADSFLKEAYRIVRGKALNSHTTTLHKELLDVRQAYLSTAQPRRTQSRALQGLPRVLTDREREEVDANAKQMIRELNASIRAVDDAEQLRRETAAAIVRKTYGSALGALGSWASGSSATLSGKTPEQAAAEARARQTEMHRDSVLWFLRQRLEQCCRTQQDMMETRLTRELEKSRGFLAAPAADFADFAQATRLSAPAAAAAAVGGDADAAAYGVGNESLTEDQVQMFEEGNQDMMKHYESTLAKVQTAEKSLVEISELQSLLVNNLAIQSAHIEQLVTDSLSTAENVGGGNKELKKAAQRPSAARYTFFAASGLCAFLVLWDLII</sequence>
<protein>
    <submittedName>
        <fullName evidence="10">Syntaxin-18</fullName>
    </submittedName>
</protein>
<keyword evidence="6" id="KW-1133">Transmembrane helix</keyword>
<evidence type="ECO:0000256" key="5">
    <source>
        <dbReference type="ARBA" id="ARBA00022927"/>
    </source>
</evidence>
<dbReference type="EMBL" id="MRVG01000003">
    <property type="protein sequence ID" value="PMB70501.1"/>
    <property type="molecule type" value="Genomic_DNA"/>
</dbReference>